<sequence>MLDIMDKAKKIGRDRNKVRSTVIKIEEYKIDKADPKNSVIVGLDMFNKDDNGIPKKVEVKHVNEKTNGIAEFANPGAMMHTAVGGMVRLSQYRVGGDGKYLSNHMQRIAKDDGPKVSASQDKFDISFMKGWTKIYPKKEQSGELAIFERNKKLFHRADAMVVPDDAKSHTMNFGDDSFDKELDAALASAIDLAPAGTQPMLVVRMAGKLQADEIRIRNFRMDGDNGAVPLTKEEMIHEAKNSAGKLNNNYVAAHKAAKDAGETGQAEFVTGFALNAIGLKWDGKSTQRDPESGEDIPKYNDRSLIEEFMSETAQRHEIPNDDGSTKRRYAVDDGAPQYAFGILSYRTKRGDEGEFVQSDLDTFGRDRGASMLVSPNAGLDEKPNPYHTAAQAAASAQGKPAAAAAQPSKPEEQPAQKTEAAPAAQETQTAQPTQTTQAVQPDPQKIEEEPADFGIEDFDEENWNVDMEDIESQLSAQSL</sequence>
<protein>
    <submittedName>
        <fullName evidence="2">Uncharacterized protein</fullName>
    </submittedName>
</protein>
<geneLocation type="plasmid" evidence="3">
    <name>psmr5</name>
</geneLocation>
<evidence type="ECO:0000313" key="3">
    <source>
        <dbReference type="Proteomes" id="UP000193100"/>
    </source>
</evidence>
<feature type="compositionally biased region" description="Low complexity" evidence="1">
    <location>
        <begin position="389"/>
        <end position="408"/>
    </location>
</feature>
<dbReference type="GeneID" id="77258108"/>
<dbReference type="RefSeq" id="WP_085682189.1">
    <property type="nucleotide sequence ID" value="NZ_CP020932.1"/>
</dbReference>
<evidence type="ECO:0000313" key="2">
    <source>
        <dbReference type="EMBL" id="ARM86228.1"/>
    </source>
</evidence>
<proteinExistence type="predicted"/>
<keyword evidence="2" id="KW-0614">Plasmid</keyword>
<evidence type="ECO:0000256" key="1">
    <source>
        <dbReference type="SAM" id="MobiDB-lite"/>
    </source>
</evidence>
<feature type="compositionally biased region" description="Acidic residues" evidence="1">
    <location>
        <begin position="449"/>
        <end position="471"/>
    </location>
</feature>
<gene>
    <name evidence="2" type="ORF">MARSALSMR5_04208</name>
</gene>
<name>A0A1W6KFM8_9GAMM</name>
<reference evidence="2 3" key="1">
    <citation type="submission" date="2017-04" db="EMBL/GenBank/DDBJ databases">
        <title>Genome Sequence of Marinobacter salarius strain SMR5 Isolated from a culture of the Diatom Skeletonema marinoi.</title>
        <authorList>
            <person name="Topel M."/>
            <person name="Pinder M.I.M."/>
            <person name="Johansson O.N."/>
            <person name="Kourtchenko O."/>
            <person name="Godhe A."/>
            <person name="Clarke A.K."/>
        </authorList>
    </citation>
    <scope>NUCLEOTIDE SEQUENCE [LARGE SCALE GENOMIC DNA]</scope>
    <source>
        <strain evidence="2 3">SMR5</strain>
        <plasmid evidence="3">Plasmid psmr5</plasmid>
    </source>
</reference>
<dbReference type="Proteomes" id="UP000193100">
    <property type="component" value="Plasmid pSMR5"/>
</dbReference>
<organism evidence="2 3">
    <name type="scientific">Marinobacter salarius</name>
    <dbReference type="NCBI Taxonomy" id="1420917"/>
    <lineage>
        <taxon>Bacteria</taxon>
        <taxon>Pseudomonadati</taxon>
        <taxon>Pseudomonadota</taxon>
        <taxon>Gammaproteobacteria</taxon>
        <taxon>Pseudomonadales</taxon>
        <taxon>Marinobacteraceae</taxon>
        <taxon>Marinobacter</taxon>
    </lineage>
</organism>
<dbReference type="AlphaFoldDB" id="A0A1W6KFM8"/>
<feature type="region of interest" description="Disordered" evidence="1">
    <location>
        <begin position="367"/>
        <end position="479"/>
    </location>
</feature>
<feature type="compositionally biased region" description="Low complexity" evidence="1">
    <location>
        <begin position="415"/>
        <end position="443"/>
    </location>
</feature>
<dbReference type="EMBL" id="CP020932">
    <property type="protein sequence ID" value="ARM86228.1"/>
    <property type="molecule type" value="Genomic_DNA"/>
</dbReference>
<accession>A0A1W6KFM8</accession>